<reference evidence="1 2" key="1">
    <citation type="submission" date="2018-04" db="EMBL/GenBank/DDBJ databases">
        <title>Genome sequencing of Gemmobacter.</title>
        <authorList>
            <person name="Yi H."/>
            <person name="Baek M.-G."/>
        </authorList>
    </citation>
    <scope>NUCLEOTIDE SEQUENCE [LARGE SCALE GENOMIC DNA]</scope>
    <source>
        <strain evidence="1 2">HYN0069</strain>
    </source>
</reference>
<dbReference type="RefSeq" id="WP_108436018.1">
    <property type="nucleotide sequence ID" value="NZ_CP028918.1"/>
</dbReference>
<protein>
    <submittedName>
        <fullName evidence="1">Uncharacterized protein</fullName>
    </submittedName>
</protein>
<evidence type="ECO:0000313" key="2">
    <source>
        <dbReference type="Proteomes" id="UP000244496"/>
    </source>
</evidence>
<dbReference type="EMBL" id="CP028918">
    <property type="protein sequence ID" value="AWB49201.1"/>
    <property type="molecule type" value="Genomic_DNA"/>
</dbReference>
<keyword evidence="2" id="KW-1185">Reference proteome</keyword>
<dbReference type="KEGG" id="geh:HYN69_12430"/>
<sequence length="128" mass="12290">MGGGGGDGRGAGLRADAGQAAVGLRGERGPVCRCGVCGFAVCGCGFGFGRCGEFGGARSGALAAQGRIGGKDLRLVSRGRRVGRYGGGARSAGRVGGTTGGLPAVSFTPSGVMMPSGVGTIRPSASNL</sequence>
<gene>
    <name evidence="1" type="ORF">HYN69_12430</name>
</gene>
<organism evidence="1 2">
    <name type="scientific">Paragemmobacter aquarius</name>
    <dbReference type="NCBI Taxonomy" id="2169400"/>
    <lineage>
        <taxon>Bacteria</taxon>
        <taxon>Pseudomonadati</taxon>
        <taxon>Pseudomonadota</taxon>
        <taxon>Alphaproteobacteria</taxon>
        <taxon>Rhodobacterales</taxon>
        <taxon>Paracoccaceae</taxon>
        <taxon>Paragemmobacter</taxon>
    </lineage>
</organism>
<dbReference type="Proteomes" id="UP000244496">
    <property type="component" value="Chromosome"/>
</dbReference>
<name>A0A2S0UN30_9RHOB</name>
<dbReference type="AlphaFoldDB" id="A0A2S0UN30"/>
<accession>A0A2S0UN30</accession>
<evidence type="ECO:0000313" key="1">
    <source>
        <dbReference type="EMBL" id="AWB49201.1"/>
    </source>
</evidence>
<proteinExistence type="predicted"/>